<keyword evidence="1" id="KW-1133">Transmembrane helix</keyword>
<dbReference type="Proteomes" id="UP000422569">
    <property type="component" value="Chromosome"/>
</dbReference>
<organism evidence="3 4">
    <name type="scientific">Methylocystis parvus</name>
    <dbReference type="NCBI Taxonomy" id="134"/>
    <lineage>
        <taxon>Bacteria</taxon>
        <taxon>Pseudomonadati</taxon>
        <taxon>Pseudomonadota</taxon>
        <taxon>Alphaproteobacteria</taxon>
        <taxon>Hyphomicrobiales</taxon>
        <taxon>Methylocystaceae</taxon>
        <taxon>Methylocystis</taxon>
    </lineage>
</organism>
<keyword evidence="4" id="KW-1185">Reference proteome</keyword>
<gene>
    <name evidence="3" type="ORF">F7D14_18525</name>
</gene>
<sequence length="225" mass="24332">MPAAEPTPARNASMRKNLLRENQGFAAVEFGLALPLLVLMLLGFVELDRYAWATRQLEVTANAIAQMLSQSQKVEPVDMKYAQDSAMVLFPRALQDGARLGKSWDNMIKVGMSSVGFAPTMPGCIANCTYQAKLSWSGGSDRRPCGAALTAVPDNTPPSKTTLPTDVFGPNSVIVVDLTFAYQPLFAAEIFGPLTIKRSSYLQPRYVDKLPYSIAGGDSFVTTCA</sequence>
<accession>A0A6B8M9J6</accession>
<name>A0A6B8M9J6_9HYPH</name>
<dbReference type="KEGG" id="mpar:F7D14_18525"/>
<keyword evidence="1" id="KW-0812">Transmembrane</keyword>
<feature type="transmembrane region" description="Helical" evidence="1">
    <location>
        <begin position="24"/>
        <end position="45"/>
    </location>
</feature>
<proteinExistence type="predicted"/>
<feature type="domain" description="TadE-like" evidence="2">
    <location>
        <begin position="24"/>
        <end position="65"/>
    </location>
</feature>
<protein>
    <recommendedName>
        <fullName evidence="2">TadE-like domain-containing protein</fullName>
    </recommendedName>
</protein>
<evidence type="ECO:0000256" key="1">
    <source>
        <dbReference type="SAM" id="Phobius"/>
    </source>
</evidence>
<evidence type="ECO:0000313" key="4">
    <source>
        <dbReference type="Proteomes" id="UP000422569"/>
    </source>
</evidence>
<dbReference type="EMBL" id="CP044331">
    <property type="protein sequence ID" value="QGM99278.1"/>
    <property type="molecule type" value="Genomic_DNA"/>
</dbReference>
<dbReference type="Pfam" id="PF07811">
    <property type="entry name" value="TadE"/>
    <property type="match status" value="1"/>
</dbReference>
<evidence type="ECO:0000259" key="2">
    <source>
        <dbReference type="Pfam" id="PF07811"/>
    </source>
</evidence>
<dbReference type="InterPro" id="IPR012495">
    <property type="entry name" value="TadE-like_dom"/>
</dbReference>
<reference evidence="3 4" key="1">
    <citation type="submission" date="2019-09" db="EMBL/GenBank/DDBJ databases">
        <title>Isolation and complete genome sequencing of Methylocystis species.</title>
        <authorList>
            <person name="Rumah B.L."/>
            <person name="Stead C.E."/>
            <person name="Stevens B.C."/>
            <person name="Minton N.P."/>
            <person name="Grosse-Honebrink A."/>
            <person name="Zhang Y."/>
        </authorList>
    </citation>
    <scope>NUCLEOTIDE SEQUENCE [LARGE SCALE GENOMIC DNA]</scope>
    <source>
        <strain evidence="3 4">BRCS2</strain>
    </source>
</reference>
<dbReference type="AlphaFoldDB" id="A0A6B8M9J6"/>
<keyword evidence="1" id="KW-0472">Membrane</keyword>
<evidence type="ECO:0000313" key="3">
    <source>
        <dbReference type="EMBL" id="QGM99278.1"/>
    </source>
</evidence>